<dbReference type="GO" id="GO:0016788">
    <property type="term" value="F:hydrolase activity, acting on ester bonds"/>
    <property type="evidence" value="ECO:0007669"/>
    <property type="project" value="InterPro"/>
</dbReference>
<feature type="binding site" evidence="3">
    <location>
        <position position="52"/>
    </location>
    <ligand>
        <name>a divalent metal cation</name>
        <dbReference type="ChEBI" id="CHEBI:60240"/>
        <label>1</label>
    </ligand>
</feature>
<dbReference type="PROSITE" id="PS01090">
    <property type="entry name" value="TATD_2"/>
    <property type="match status" value="1"/>
</dbReference>
<dbReference type="AlphaFoldDB" id="A0A1Y1Z7S9"/>
<feature type="binding site" evidence="3">
    <location>
        <position position="179"/>
    </location>
    <ligand>
        <name>a divalent metal cation</name>
        <dbReference type="ChEBI" id="CHEBI:60240"/>
        <label>2</label>
    </ligand>
</feature>
<organism evidence="4 5">
    <name type="scientific">Basidiobolus meristosporus CBS 931.73</name>
    <dbReference type="NCBI Taxonomy" id="1314790"/>
    <lineage>
        <taxon>Eukaryota</taxon>
        <taxon>Fungi</taxon>
        <taxon>Fungi incertae sedis</taxon>
        <taxon>Zoopagomycota</taxon>
        <taxon>Entomophthoromycotina</taxon>
        <taxon>Basidiobolomycetes</taxon>
        <taxon>Basidiobolales</taxon>
        <taxon>Basidiobolaceae</taxon>
        <taxon>Basidiobolus</taxon>
    </lineage>
</organism>
<feature type="binding site" evidence="3">
    <location>
        <position position="143"/>
    </location>
    <ligand>
        <name>a divalent metal cation</name>
        <dbReference type="ChEBI" id="CHEBI:60240"/>
        <label>1</label>
    </ligand>
</feature>
<name>A0A1Y1Z7S9_9FUNG</name>
<dbReference type="SUPFAM" id="SSF51556">
    <property type="entry name" value="Metallo-dependent hydrolases"/>
    <property type="match status" value="1"/>
</dbReference>
<protein>
    <recommendedName>
        <fullName evidence="6">Metallo-dependent hydrolase</fullName>
    </recommendedName>
</protein>
<dbReference type="PANTHER" id="PTHR46363">
    <property type="entry name" value="DEOXYRIBONUCLEASE TATDN2-RELATED"/>
    <property type="match status" value="1"/>
</dbReference>
<dbReference type="Proteomes" id="UP000193498">
    <property type="component" value="Unassembled WGS sequence"/>
</dbReference>
<dbReference type="PANTHER" id="PTHR46363:SF1">
    <property type="entry name" value="DEOXYRIBONUCLEASE TATDN2-RELATED"/>
    <property type="match status" value="1"/>
</dbReference>
<reference evidence="4 5" key="1">
    <citation type="submission" date="2016-07" db="EMBL/GenBank/DDBJ databases">
        <title>Pervasive Adenine N6-methylation of Active Genes in Fungi.</title>
        <authorList>
            <consortium name="DOE Joint Genome Institute"/>
            <person name="Mondo S.J."/>
            <person name="Dannebaum R.O."/>
            <person name="Kuo R.C."/>
            <person name="Labutti K."/>
            <person name="Haridas S."/>
            <person name="Kuo A."/>
            <person name="Salamov A."/>
            <person name="Ahrendt S.R."/>
            <person name="Lipzen A."/>
            <person name="Sullivan W."/>
            <person name="Andreopoulos W.B."/>
            <person name="Clum A."/>
            <person name="Lindquist E."/>
            <person name="Daum C."/>
            <person name="Ramamoorthy G.K."/>
            <person name="Gryganskyi A."/>
            <person name="Culley D."/>
            <person name="Magnuson J.K."/>
            <person name="James T.Y."/>
            <person name="O'Malley M.A."/>
            <person name="Stajich J.E."/>
            <person name="Spatafora J.W."/>
            <person name="Visel A."/>
            <person name="Grigoriev I.V."/>
        </authorList>
    </citation>
    <scope>NUCLEOTIDE SEQUENCE [LARGE SCALE GENOMIC DNA]</scope>
    <source>
        <strain evidence="4 5">CBS 931.73</strain>
    </source>
</reference>
<evidence type="ECO:0000256" key="1">
    <source>
        <dbReference type="ARBA" id="ARBA00022723"/>
    </source>
</evidence>
<feature type="binding site" evidence="3">
    <location>
        <position position="204"/>
    </location>
    <ligand>
        <name>a divalent metal cation</name>
        <dbReference type="ChEBI" id="CHEBI:60240"/>
        <label>2</label>
    </ligand>
</feature>
<dbReference type="OrthoDB" id="6079689at2759"/>
<dbReference type="PIRSF" id="PIRSF005902">
    <property type="entry name" value="DNase_TatD"/>
    <property type="match status" value="1"/>
</dbReference>
<dbReference type="FunFam" id="3.20.20.140:FF:000005">
    <property type="entry name" value="TatD family hydrolase"/>
    <property type="match status" value="1"/>
</dbReference>
<dbReference type="CDD" id="cd01310">
    <property type="entry name" value="TatD_DNAse"/>
    <property type="match status" value="1"/>
</dbReference>
<dbReference type="InParanoid" id="A0A1Y1Z7S9"/>
<dbReference type="EMBL" id="MCFE01000017">
    <property type="protein sequence ID" value="ORY06339.1"/>
    <property type="molecule type" value="Genomic_DNA"/>
</dbReference>
<feature type="binding site" evidence="3">
    <location>
        <position position="54"/>
    </location>
    <ligand>
        <name>a divalent metal cation</name>
        <dbReference type="ChEBI" id="CHEBI:60240"/>
        <label>1</label>
    </ligand>
</feature>
<keyword evidence="5" id="KW-1185">Reference proteome</keyword>
<sequence>MIPRQKDRLGKLCSIGARALRRSISNFRKELLVFPHTRELRNISRAPFVDTHCHLNYILDYAAHNENIRDYATLYKSCFPNNMASCINVLCSPSDLDKYHMIQHELVYHSVGVHPHQALAYTHRVEQQLEELLSLPKVVACGEMGLDYHYNKSPPKVQQKVFTKQIELALRNNKPIVVHTREAEEDTLEIMKAYIPQNWKIHVHCFTSSPGLAERLLFHFSHLYLGITGVVTFASAKDIQEIVRNVAPTSRLLLETDGPYMVPNRVQHEFRRYGKVKASHPGMIPYIAEKVGELSNIPVDRVLGITRENTRNMYGV</sequence>
<proteinExistence type="predicted"/>
<dbReference type="PROSITE" id="PS01137">
    <property type="entry name" value="TATD_1"/>
    <property type="match status" value="1"/>
</dbReference>
<evidence type="ECO:0000313" key="4">
    <source>
        <dbReference type="EMBL" id="ORY06339.1"/>
    </source>
</evidence>
<dbReference type="InterPro" id="IPR032466">
    <property type="entry name" value="Metal_Hydrolase"/>
</dbReference>
<dbReference type="InterPro" id="IPR018228">
    <property type="entry name" value="DNase_TatD-rel_CS"/>
</dbReference>
<keyword evidence="1 3" id="KW-0479">Metal-binding</keyword>
<gene>
    <name evidence="4" type="ORF">K493DRAFT_274448</name>
</gene>
<dbReference type="Pfam" id="PF01026">
    <property type="entry name" value="TatD_DNase"/>
    <property type="match status" value="1"/>
</dbReference>
<dbReference type="InterPro" id="IPR001130">
    <property type="entry name" value="TatD-like"/>
</dbReference>
<evidence type="ECO:0008006" key="6">
    <source>
        <dbReference type="Google" id="ProtNLM"/>
    </source>
</evidence>
<evidence type="ECO:0000313" key="5">
    <source>
        <dbReference type="Proteomes" id="UP000193498"/>
    </source>
</evidence>
<dbReference type="Gene3D" id="3.20.20.140">
    <property type="entry name" value="Metal-dependent hydrolases"/>
    <property type="match status" value="1"/>
</dbReference>
<keyword evidence="2" id="KW-0378">Hydrolase</keyword>
<feature type="binding site" evidence="3">
    <location>
        <position position="257"/>
    </location>
    <ligand>
        <name>a divalent metal cation</name>
        <dbReference type="ChEBI" id="CHEBI:60240"/>
        <label>1</label>
    </ligand>
</feature>
<accession>A0A1Y1Z7S9</accession>
<dbReference type="GO" id="GO:0046872">
    <property type="term" value="F:metal ion binding"/>
    <property type="evidence" value="ECO:0007669"/>
    <property type="project" value="UniProtKB-KW"/>
</dbReference>
<dbReference type="STRING" id="1314790.A0A1Y1Z7S9"/>
<comment type="caution">
    <text evidence="4">The sequence shown here is derived from an EMBL/GenBank/DDBJ whole genome shotgun (WGS) entry which is preliminary data.</text>
</comment>
<evidence type="ECO:0000256" key="3">
    <source>
        <dbReference type="PIRSR" id="PIRSR005902-1"/>
    </source>
</evidence>
<evidence type="ECO:0000256" key="2">
    <source>
        <dbReference type="ARBA" id="ARBA00022801"/>
    </source>
</evidence>